<keyword evidence="4" id="KW-1185">Reference proteome</keyword>
<feature type="transmembrane region" description="Helical" evidence="1">
    <location>
        <begin position="96"/>
        <end position="115"/>
    </location>
</feature>
<dbReference type="EMBL" id="RQGG01000013">
    <property type="protein sequence ID" value="TGL55095.1"/>
    <property type="molecule type" value="Genomic_DNA"/>
</dbReference>
<evidence type="ECO:0000313" key="4">
    <source>
        <dbReference type="Proteomes" id="UP000297609"/>
    </source>
</evidence>
<dbReference type="Proteomes" id="UP000297609">
    <property type="component" value="Unassembled WGS sequence"/>
</dbReference>
<evidence type="ECO:0000256" key="1">
    <source>
        <dbReference type="SAM" id="Phobius"/>
    </source>
</evidence>
<dbReference type="Pfam" id="PF00487">
    <property type="entry name" value="FA_desaturase"/>
    <property type="match status" value="1"/>
</dbReference>
<comment type="caution">
    <text evidence="3">The sequence shown here is derived from an EMBL/GenBank/DDBJ whole genome shotgun (WGS) entry which is preliminary data.</text>
</comment>
<name>A0A4R9JTT5_9LEPT</name>
<feature type="transmembrane region" description="Helical" evidence="1">
    <location>
        <begin position="62"/>
        <end position="84"/>
    </location>
</feature>
<protein>
    <submittedName>
        <fullName evidence="3">Fatty acid desaturase</fullName>
    </submittedName>
</protein>
<sequence length="331" mass="38912">MKRNGKRNKILRSFIRTLERISIKSFVKIRNWIPGRLNFFIQGLIYFFVFVCLYYTKESPFHWISVVSHVSVSFLLLTNYALLHEASHGNYHKDKLLNDFGGVLSGFLFPISYTLVRVTHSKHHACNRTQYESFDLISPKDNRLIKFLQWYSILLGLFWPSAILGNLLVAIFPNARHWKLFQNRMSTKLMLEDLQTSDIPKIRLETFINLVGWGLILSSGFLNPYGIGILYGSFAFNWSTRQYITHAFSERKVVEGAFNLTTSSWHEKILLYGNWDREHHEFPECPWIFLPTLGKRRNVSRMYGKQYMRMWLGPVSSEEPPPLPLPVHRQF</sequence>
<dbReference type="CDD" id="cd01060">
    <property type="entry name" value="Membrane-FADS-like"/>
    <property type="match status" value="1"/>
</dbReference>
<evidence type="ECO:0000259" key="2">
    <source>
        <dbReference type="Pfam" id="PF00487"/>
    </source>
</evidence>
<gene>
    <name evidence="3" type="ORF">EHQ59_05670</name>
</gene>
<keyword evidence="1" id="KW-0472">Membrane</keyword>
<proteinExistence type="predicted"/>
<reference evidence="3" key="1">
    <citation type="journal article" date="2019" name="PLoS Negl. Trop. Dis.">
        <title>Revisiting the worldwide diversity of Leptospira species in the environment.</title>
        <authorList>
            <person name="Vincent A.T."/>
            <person name="Schiettekatte O."/>
            <person name="Bourhy P."/>
            <person name="Veyrier F.J."/>
            <person name="Picardeau M."/>
        </authorList>
    </citation>
    <scope>NUCLEOTIDE SEQUENCE [LARGE SCALE GENOMIC DNA]</scope>
    <source>
        <strain evidence="3">201702454</strain>
    </source>
</reference>
<keyword evidence="1" id="KW-1133">Transmembrane helix</keyword>
<feature type="transmembrane region" description="Helical" evidence="1">
    <location>
        <begin position="37"/>
        <end position="56"/>
    </location>
</feature>
<evidence type="ECO:0000313" key="3">
    <source>
        <dbReference type="EMBL" id="TGL55095.1"/>
    </source>
</evidence>
<dbReference type="OrthoDB" id="9769653at2"/>
<organism evidence="3 4">
    <name type="scientific">Leptospira kemamanensis</name>
    <dbReference type="NCBI Taxonomy" id="2484942"/>
    <lineage>
        <taxon>Bacteria</taxon>
        <taxon>Pseudomonadati</taxon>
        <taxon>Spirochaetota</taxon>
        <taxon>Spirochaetia</taxon>
        <taxon>Leptospirales</taxon>
        <taxon>Leptospiraceae</taxon>
        <taxon>Leptospira</taxon>
    </lineage>
</organism>
<keyword evidence="1" id="KW-0812">Transmembrane</keyword>
<dbReference type="InterPro" id="IPR005804">
    <property type="entry name" value="FA_desaturase_dom"/>
</dbReference>
<feature type="domain" description="Fatty acid desaturase" evidence="2">
    <location>
        <begin position="62"/>
        <end position="311"/>
    </location>
</feature>
<feature type="transmembrane region" description="Helical" evidence="1">
    <location>
        <begin position="150"/>
        <end position="175"/>
    </location>
</feature>
<accession>A0A4R9JTT5</accession>
<dbReference type="AlphaFoldDB" id="A0A4R9JTT5"/>
<dbReference type="GO" id="GO:0006629">
    <property type="term" value="P:lipid metabolic process"/>
    <property type="evidence" value="ECO:0007669"/>
    <property type="project" value="InterPro"/>
</dbReference>